<dbReference type="PANTHER" id="PTHR31793:SF27">
    <property type="entry name" value="NOVEL THIOESTERASE SUPERFAMILY DOMAIN AND SAPOSIN A-TYPE DOMAIN CONTAINING PROTEIN (0610012H03RIK)"/>
    <property type="match status" value="1"/>
</dbReference>
<dbReference type="Gene3D" id="3.10.129.10">
    <property type="entry name" value="Hotdog Thioesterase"/>
    <property type="match status" value="1"/>
</dbReference>
<protein>
    <recommendedName>
        <fullName evidence="5">Acyl-CoA thioesterase</fullName>
    </recommendedName>
</protein>
<comment type="similarity">
    <text evidence="1">Belongs to the 4-hydroxybenzoyl-CoA thioesterase family.</text>
</comment>
<reference evidence="3" key="1">
    <citation type="submission" date="2022-03" db="EMBL/GenBank/DDBJ databases">
        <title>Complete genome sequence of Caldinitratiruptor microaerophilus.</title>
        <authorList>
            <person name="Mukaiyama R."/>
            <person name="Nishiyama T."/>
            <person name="Ueda K."/>
        </authorList>
    </citation>
    <scope>NUCLEOTIDE SEQUENCE</scope>
    <source>
        <strain evidence="3">JCM 16183</strain>
    </source>
</reference>
<accession>A0AA35CN60</accession>
<dbReference type="KEGG" id="cmic:caldi_34750"/>
<dbReference type="Pfam" id="PF13279">
    <property type="entry name" value="4HBT_2"/>
    <property type="match status" value="1"/>
</dbReference>
<dbReference type="EMBL" id="AP025628">
    <property type="protein sequence ID" value="BDG62385.1"/>
    <property type="molecule type" value="Genomic_DNA"/>
</dbReference>
<evidence type="ECO:0000256" key="1">
    <source>
        <dbReference type="ARBA" id="ARBA00005953"/>
    </source>
</evidence>
<gene>
    <name evidence="3" type="ORF">caldi_34750</name>
</gene>
<name>A0AA35CN60_9FIRM</name>
<evidence type="ECO:0008006" key="5">
    <source>
        <dbReference type="Google" id="ProtNLM"/>
    </source>
</evidence>
<sequence length="157" mass="17860">MTGSENAAGRPPDAVDREWEVTWGDCDPAGIVYNPRYLEWFTLGRITYLRKWGVPYGEAFRAAGVEAVVYEAHLRILRPSRPEDRVLIRTWIAELSRSRLRFSYQVLDPDGQVLAEGYTTHAYVDASGRPFDLAKRAPALWERLSRLPVSPPVTTLK</sequence>
<dbReference type="InterPro" id="IPR029069">
    <property type="entry name" value="HotDog_dom_sf"/>
</dbReference>
<organism evidence="3 4">
    <name type="scientific">Caldinitratiruptor microaerophilus</name>
    <dbReference type="NCBI Taxonomy" id="671077"/>
    <lineage>
        <taxon>Bacteria</taxon>
        <taxon>Bacillati</taxon>
        <taxon>Bacillota</taxon>
        <taxon>Clostridia</taxon>
        <taxon>Eubacteriales</taxon>
        <taxon>Symbiobacteriaceae</taxon>
        <taxon>Caldinitratiruptor</taxon>
    </lineage>
</organism>
<dbReference type="AlphaFoldDB" id="A0AA35CN60"/>
<keyword evidence="2" id="KW-0378">Hydrolase</keyword>
<dbReference type="Proteomes" id="UP001163687">
    <property type="component" value="Chromosome"/>
</dbReference>
<proteinExistence type="inferred from homology"/>
<dbReference type="GO" id="GO:0047617">
    <property type="term" value="F:fatty acyl-CoA hydrolase activity"/>
    <property type="evidence" value="ECO:0007669"/>
    <property type="project" value="TreeGrafter"/>
</dbReference>
<evidence type="ECO:0000313" key="4">
    <source>
        <dbReference type="Proteomes" id="UP001163687"/>
    </source>
</evidence>
<keyword evidence="4" id="KW-1185">Reference proteome</keyword>
<dbReference type="PANTHER" id="PTHR31793">
    <property type="entry name" value="4-HYDROXYBENZOYL-COA THIOESTERASE FAMILY MEMBER"/>
    <property type="match status" value="1"/>
</dbReference>
<evidence type="ECO:0000313" key="3">
    <source>
        <dbReference type="EMBL" id="BDG62385.1"/>
    </source>
</evidence>
<dbReference type="CDD" id="cd00586">
    <property type="entry name" value="4HBT"/>
    <property type="match status" value="1"/>
</dbReference>
<dbReference type="InterPro" id="IPR050563">
    <property type="entry name" value="4-hydroxybenzoyl-CoA_TE"/>
</dbReference>
<evidence type="ECO:0000256" key="2">
    <source>
        <dbReference type="ARBA" id="ARBA00022801"/>
    </source>
</evidence>
<dbReference type="RefSeq" id="WP_264842973.1">
    <property type="nucleotide sequence ID" value="NZ_AP025628.1"/>
</dbReference>
<dbReference type="SUPFAM" id="SSF54637">
    <property type="entry name" value="Thioesterase/thiol ester dehydrase-isomerase"/>
    <property type="match status" value="1"/>
</dbReference>